<dbReference type="Pfam" id="PF00501">
    <property type="entry name" value="AMP-binding"/>
    <property type="match status" value="1"/>
</dbReference>
<gene>
    <name evidence="3" type="ORF">GCM10022223_69860</name>
</gene>
<protein>
    <recommendedName>
        <fullName evidence="2">AMP-dependent synthetase/ligase domain-containing protein</fullName>
    </recommendedName>
</protein>
<dbReference type="Gene3D" id="3.40.50.12780">
    <property type="entry name" value="N-terminal domain of ligase-like"/>
    <property type="match status" value="1"/>
</dbReference>
<evidence type="ECO:0000313" key="4">
    <source>
        <dbReference type="Proteomes" id="UP001501074"/>
    </source>
</evidence>
<dbReference type="InterPro" id="IPR045851">
    <property type="entry name" value="AMP-bd_C_sf"/>
</dbReference>
<dbReference type="InterPro" id="IPR000873">
    <property type="entry name" value="AMP-dep_synth/lig_dom"/>
</dbReference>
<organism evidence="3 4">
    <name type="scientific">Kineosporia mesophila</name>
    <dbReference type="NCBI Taxonomy" id="566012"/>
    <lineage>
        <taxon>Bacteria</taxon>
        <taxon>Bacillati</taxon>
        <taxon>Actinomycetota</taxon>
        <taxon>Actinomycetes</taxon>
        <taxon>Kineosporiales</taxon>
        <taxon>Kineosporiaceae</taxon>
        <taxon>Kineosporia</taxon>
    </lineage>
</organism>
<evidence type="ECO:0000313" key="3">
    <source>
        <dbReference type="EMBL" id="GAA3640658.1"/>
    </source>
</evidence>
<evidence type="ECO:0000259" key="2">
    <source>
        <dbReference type="Pfam" id="PF00501"/>
    </source>
</evidence>
<evidence type="ECO:0000256" key="1">
    <source>
        <dbReference type="ARBA" id="ARBA00006432"/>
    </source>
</evidence>
<reference evidence="4" key="1">
    <citation type="journal article" date="2019" name="Int. J. Syst. Evol. Microbiol.">
        <title>The Global Catalogue of Microorganisms (GCM) 10K type strain sequencing project: providing services to taxonomists for standard genome sequencing and annotation.</title>
        <authorList>
            <consortium name="The Broad Institute Genomics Platform"/>
            <consortium name="The Broad Institute Genome Sequencing Center for Infectious Disease"/>
            <person name="Wu L."/>
            <person name="Ma J."/>
        </authorList>
    </citation>
    <scope>NUCLEOTIDE SEQUENCE [LARGE SCALE GENOMIC DNA]</scope>
    <source>
        <strain evidence="4">JCM 16902</strain>
    </source>
</reference>
<accession>A0ABP7AV98</accession>
<dbReference type="Gene3D" id="3.30.300.30">
    <property type="match status" value="1"/>
</dbReference>
<dbReference type="EMBL" id="BAAAZO010000014">
    <property type="protein sequence ID" value="GAA3640658.1"/>
    <property type="molecule type" value="Genomic_DNA"/>
</dbReference>
<dbReference type="PANTHER" id="PTHR22754">
    <property type="entry name" value="DISCO-INTERACTING PROTEIN 2 DIP2 -RELATED"/>
    <property type="match status" value="1"/>
</dbReference>
<feature type="domain" description="AMP-dependent synthetase/ligase" evidence="2">
    <location>
        <begin position="92"/>
        <end position="435"/>
    </location>
</feature>
<dbReference type="SUPFAM" id="SSF56801">
    <property type="entry name" value="Acetyl-CoA synthetase-like"/>
    <property type="match status" value="1"/>
</dbReference>
<dbReference type="PANTHER" id="PTHR22754:SF32">
    <property type="entry name" value="DISCO-INTERACTING PROTEIN 2"/>
    <property type="match status" value="1"/>
</dbReference>
<name>A0ABP7AV98_9ACTN</name>
<comment type="similarity">
    <text evidence="1">Belongs to the ATP-dependent AMP-binding enzyme family.</text>
</comment>
<keyword evidence="4" id="KW-1185">Reference proteome</keyword>
<dbReference type="Proteomes" id="UP001501074">
    <property type="component" value="Unassembled WGS sequence"/>
</dbReference>
<sequence length="588" mass="63372">MTQIHEVDTAPWVPRRGETLLGRLQELARSRGDEESLRFVRFGAPDIACSLRELMERSAPVAARIAERARPRGADASFGFPVPVVITALDPYPTVLAFLAALRAGTAPLILAPPNALGGDGAFGQRVASVTGRLGGRCVRVSDASLGVSLGPGDDPLVLDETALFGTVPETEPPVVDPGGPDDVVFFQMTSASTGDGSLVAISNDNVLTNVHGIRAGLGGGAHERMCGWLPLYHDMGLIGTLLLSVLHGWPLRLLAPAAFVRRPARWLQAMSDHGATITTAPNFGYDQAWQQPTDAELEGVDLSRLRLVVTGAEPIRKSTLDGFCRRLAPYGFRAESFAPAFGLAESTLATTLHRPGRLPWFVRVDPIGLKPGRPVPLLGEGVLSVPDEDDRGVAVFALGPALPDLGLGLVDDEGVAIDGDLVLGEIVLRGRSVCVGRLENAERGLVRTHGGPLSTGDLGFTFRGDLFVLERKKHVIIRYGRNYLASLLEEQVAAVLDHPVHQLMVLDLDITDPVSPICVVLERFRGAPDLTPQQHRALRGLELPVDRLLSARRRILPRTTSGKKRYHLVRELARAGELKVEETLELR</sequence>
<dbReference type="InterPro" id="IPR042099">
    <property type="entry name" value="ANL_N_sf"/>
</dbReference>
<comment type="caution">
    <text evidence="3">The sequence shown here is derived from an EMBL/GenBank/DDBJ whole genome shotgun (WGS) entry which is preliminary data.</text>
</comment>
<dbReference type="RefSeq" id="WP_231489351.1">
    <property type="nucleotide sequence ID" value="NZ_BAAAZO010000014.1"/>
</dbReference>
<proteinExistence type="inferred from homology"/>